<dbReference type="Proteomes" id="UP001596028">
    <property type="component" value="Unassembled WGS sequence"/>
</dbReference>
<accession>A0ABV9F5Z2</accession>
<gene>
    <name evidence="2" type="ORF">ACFO3S_00015</name>
</gene>
<keyword evidence="3" id="KW-1185">Reference proteome</keyword>
<protein>
    <submittedName>
        <fullName evidence="2">Polyphosphate polymerase domain-containing protein</fullName>
    </submittedName>
</protein>
<name>A0ABV9F5Z2_9BACL</name>
<dbReference type="CDD" id="cd07750">
    <property type="entry name" value="PolyPPase_VTC_like"/>
    <property type="match status" value="1"/>
</dbReference>
<dbReference type="Pfam" id="PF09359">
    <property type="entry name" value="VTC"/>
    <property type="match status" value="1"/>
</dbReference>
<dbReference type="InterPro" id="IPR018966">
    <property type="entry name" value="VTC_domain"/>
</dbReference>
<dbReference type="InterPro" id="IPR042267">
    <property type="entry name" value="VTC_sf"/>
</dbReference>
<organism evidence="2 3">
    <name type="scientific">Cohnella hongkongensis</name>
    <dbReference type="NCBI Taxonomy" id="178337"/>
    <lineage>
        <taxon>Bacteria</taxon>
        <taxon>Bacillati</taxon>
        <taxon>Bacillota</taxon>
        <taxon>Bacilli</taxon>
        <taxon>Bacillales</taxon>
        <taxon>Paenibacillaceae</taxon>
        <taxon>Cohnella</taxon>
    </lineage>
</organism>
<evidence type="ECO:0000313" key="2">
    <source>
        <dbReference type="EMBL" id="MFC4596608.1"/>
    </source>
</evidence>
<sequence length="236" mass="27848">MRLRGKRLRTEQKYYIHMHDYLGLRMRLSQLMTLDPNSVDVDGYNIRSLYFDDPRKTALETKNDGVFRRQKFRIRIYNGSDKHIALERKSKLGEYVAKESIRIPREQYDQILHGNYDSLYEGEDPLARDFYASMTAGGYRPTVIVDYWREAFIYPHGNVRITFDKRLAVAANQLDLFHSELLFSEISMPGVTIMEVKFDEVLPNVVRELITPAYHLRSTISKYVLCREKLMLLHTQ</sequence>
<proteinExistence type="predicted"/>
<comment type="caution">
    <text evidence="2">The sequence shown here is derived from an EMBL/GenBank/DDBJ whole genome shotgun (WGS) entry which is preliminary data.</text>
</comment>
<evidence type="ECO:0000259" key="1">
    <source>
        <dbReference type="Pfam" id="PF09359"/>
    </source>
</evidence>
<dbReference type="Gene3D" id="3.20.100.30">
    <property type="entry name" value="VTC, catalytic tunnel domain"/>
    <property type="match status" value="1"/>
</dbReference>
<dbReference type="EMBL" id="JBHSEP010000001">
    <property type="protein sequence ID" value="MFC4596608.1"/>
    <property type="molecule type" value="Genomic_DNA"/>
</dbReference>
<evidence type="ECO:0000313" key="3">
    <source>
        <dbReference type="Proteomes" id="UP001596028"/>
    </source>
</evidence>
<dbReference type="RefSeq" id="WP_378090924.1">
    <property type="nucleotide sequence ID" value="NZ_JBHSEP010000001.1"/>
</dbReference>
<feature type="domain" description="VTC" evidence="1">
    <location>
        <begin position="9"/>
        <end position="229"/>
    </location>
</feature>
<reference evidence="3" key="1">
    <citation type="journal article" date="2019" name="Int. J. Syst. Evol. Microbiol.">
        <title>The Global Catalogue of Microorganisms (GCM) 10K type strain sequencing project: providing services to taxonomists for standard genome sequencing and annotation.</title>
        <authorList>
            <consortium name="The Broad Institute Genomics Platform"/>
            <consortium name="The Broad Institute Genome Sequencing Center for Infectious Disease"/>
            <person name="Wu L."/>
            <person name="Ma J."/>
        </authorList>
    </citation>
    <scope>NUCLEOTIDE SEQUENCE [LARGE SCALE GENOMIC DNA]</scope>
    <source>
        <strain evidence="3">CCUG 49571</strain>
    </source>
</reference>